<protein>
    <submittedName>
        <fullName evidence="1">Uncharacterized protein</fullName>
    </submittedName>
</protein>
<name>A0A481YZ75_9VIRU</name>
<dbReference type="EMBL" id="MK500375">
    <property type="protein sequence ID" value="QBK88117.1"/>
    <property type="molecule type" value="Genomic_DNA"/>
</dbReference>
<sequence>MSNWIHKYPRDYLSKTKQLFGPPTFIANVEYGMAYWKLHGNSLYAEHILKDEDVRHCVPKPHHDFFYTSLKLYVPPSKLKDVLRISGSINYDGLKHFLTARCGGIGANIATLYLASKVAMGEYTIEEVKRAGLYVSHIRGEAMDHDEMEKELRRMKKTNHHRYAKQLKLPRYPLAFKHC</sequence>
<organism evidence="1">
    <name type="scientific">Marseillevirus LCMAC202</name>
    <dbReference type="NCBI Taxonomy" id="2506606"/>
    <lineage>
        <taxon>Viruses</taxon>
        <taxon>Varidnaviria</taxon>
        <taxon>Bamfordvirae</taxon>
        <taxon>Nucleocytoviricota</taxon>
        <taxon>Megaviricetes</taxon>
        <taxon>Pimascovirales</taxon>
        <taxon>Pimascovirales incertae sedis</taxon>
        <taxon>Marseilleviridae</taxon>
    </lineage>
</organism>
<gene>
    <name evidence="1" type="ORF">LCMAC202_04790</name>
</gene>
<evidence type="ECO:0000313" key="1">
    <source>
        <dbReference type="EMBL" id="QBK88117.1"/>
    </source>
</evidence>
<proteinExistence type="predicted"/>
<accession>A0A481YZ75</accession>
<reference evidence="1" key="1">
    <citation type="journal article" date="2019" name="MBio">
        <title>Virus Genomes from Deep Sea Sediments Expand the Ocean Megavirome and Support Independent Origins of Viral Gigantism.</title>
        <authorList>
            <person name="Backstrom D."/>
            <person name="Yutin N."/>
            <person name="Jorgensen S.L."/>
            <person name="Dharamshi J."/>
            <person name="Homa F."/>
            <person name="Zaremba-Niedwiedzka K."/>
            <person name="Spang A."/>
            <person name="Wolf Y.I."/>
            <person name="Koonin E.V."/>
            <person name="Ettema T.J."/>
        </authorList>
    </citation>
    <scope>NUCLEOTIDE SEQUENCE</scope>
</reference>